<gene>
    <name evidence="2" type="ORF">JL001p35</name>
</gene>
<name>Q5DN70_9CAUD</name>
<dbReference type="KEGG" id="vg:3342425"/>
<proteinExistence type="predicted"/>
<organism evidence="2 3">
    <name type="scientific">Alphaproteobacteria phage PhiJL001</name>
    <dbReference type="NCBI Taxonomy" id="2681607"/>
    <lineage>
        <taxon>Viruses</taxon>
        <taxon>Duplodnaviria</taxon>
        <taxon>Heunggongvirae</taxon>
        <taxon>Uroviricota</taxon>
        <taxon>Caudoviricetes</taxon>
        <taxon>Mesyanzhinovviridae</taxon>
        <taxon>Keylargovirus</taxon>
        <taxon>Keylargovirus JL001</taxon>
    </lineage>
</organism>
<evidence type="ECO:0000313" key="3">
    <source>
        <dbReference type="Proteomes" id="UP000000993"/>
    </source>
</evidence>
<sequence length="88" mass="9775">MANVMFKHENGDEAQCNITGFKGVIDARADHLYGCNRYHLQPKATKEGTIPDGAWFDEDGITITKKAKVKGHEPEKGKERGGFIGRDK</sequence>
<reference evidence="2 3" key="1">
    <citation type="journal article" date="2005" name="Appl. Environ. Microbiol.">
        <title>Genomic analysis of bacteriophage PhiJL001: insights into its interaction with a sponge-associated alpha-proteobacterium.</title>
        <authorList>
            <person name="Lohr J.E."/>
            <person name="Chen F."/>
            <person name="Hill R.T."/>
        </authorList>
    </citation>
    <scope>NUCLEOTIDE SEQUENCE</scope>
</reference>
<evidence type="ECO:0000256" key="1">
    <source>
        <dbReference type="SAM" id="MobiDB-lite"/>
    </source>
</evidence>
<keyword evidence="3" id="KW-1185">Reference proteome</keyword>
<dbReference type="EMBL" id="AY576273">
    <property type="protein sequence ID" value="AAT69511.1"/>
    <property type="molecule type" value="Genomic_DNA"/>
</dbReference>
<feature type="region of interest" description="Disordered" evidence="1">
    <location>
        <begin position="67"/>
        <end position="88"/>
    </location>
</feature>
<feature type="compositionally biased region" description="Basic and acidic residues" evidence="1">
    <location>
        <begin position="70"/>
        <end position="88"/>
    </location>
</feature>
<dbReference type="GeneID" id="3342425"/>
<accession>Q5DN70</accession>
<evidence type="ECO:0000313" key="2">
    <source>
        <dbReference type="EMBL" id="AAT69511.1"/>
    </source>
</evidence>
<dbReference type="RefSeq" id="YP_223959.1">
    <property type="nucleotide sequence ID" value="NC_006938.1"/>
</dbReference>
<dbReference type="Proteomes" id="UP000000993">
    <property type="component" value="Segment"/>
</dbReference>
<protein>
    <submittedName>
        <fullName evidence="2">Gp35</fullName>
    </submittedName>
</protein>